<evidence type="ECO:0000256" key="5">
    <source>
        <dbReference type="HAMAP-Rule" id="MF_01139"/>
    </source>
</evidence>
<dbReference type="InterPro" id="IPR001441">
    <property type="entry name" value="UPP_synth-like"/>
</dbReference>
<feature type="binding site" evidence="5">
    <location>
        <position position="33"/>
    </location>
    <ligand>
        <name>substrate</name>
    </ligand>
</feature>
<evidence type="ECO:0000256" key="1">
    <source>
        <dbReference type="ARBA" id="ARBA00022679"/>
    </source>
</evidence>
<sequence>MSTPPRDLPDSTALASDRGPRHVAFIVDGNRRWAQAHGHPVEHGHQVGADNVCRAVRWCESVGIETTTWWLLSTDNLNRSAPELHKLLDIISELTNRLAAVGHWRMRHLGDPRLLPESLATALGDAEATTCHNQGPQINFAVGYSGRQDILAAARVVAHQAVTSAGFSVSERSFAQALSTCGLPDPDLVIRTSGEQRLSGFMLWQAALSELYFCPVLWPDFTQSDLHRALAFYGNRQRRFGK</sequence>
<feature type="binding site" evidence="5">
    <location>
        <begin position="29"/>
        <end position="32"/>
    </location>
    <ligand>
        <name>substrate</name>
    </ligand>
</feature>
<keyword evidence="2 5" id="KW-0479">Metal-binding</keyword>
<accession>A0A291Q6A3</accession>
<dbReference type="SUPFAM" id="SSF64005">
    <property type="entry name" value="Undecaprenyl diphosphate synthase"/>
    <property type="match status" value="1"/>
</dbReference>
<comment type="cofactor">
    <cofactor evidence="5">
        <name>Mg(2+)</name>
        <dbReference type="ChEBI" id="CHEBI:18420"/>
    </cofactor>
    <text evidence="5">Binds 2 magnesium ions per subunit.</text>
</comment>
<feature type="binding site" evidence="5">
    <location>
        <position position="191"/>
    </location>
    <ligand>
        <name>substrate</name>
    </ligand>
</feature>
<comment type="subunit">
    <text evidence="5">Homodimer.</text>
</comment>
<dbReference type="NCBIfam" id="TIGR00055">
    <property type="entry name" value="uppS"/>
    <property type="match status" value="1"/>
</dbReference>
<gene>
    <name evidence="6" type="ORF">KY5_2231c</name>
</gene>
<evidence type="ECO:0000256" key="2">
    <source>
        <dbReference type="ARBA" id="ARBA00022723"/>
    </source>
</evidence>
<feature type="active site" evidence="5">
    <location>
        <position position="28"/>
    </location>
</feature>
<feature type="binding site" evidence="5">
    <location>
        <position position="28"/>
    </location>
    <ligand>
        <name>Mg(2+)</name>
        <dbReference type="ChEBI" id="CHEBI:18420"/>
    </ligand>
</feature>
<evidence type="ECO:0000313" key="6">
    <source>
        <dbReference type="EMBL" id="ATL27249.1"/>
    </source>
</evidence>
<organism evidence="6 7">
    <name type="scientific">Streptomyces formicae</name>
    <dbReference type="NCBI Taxonomy" id="1616117"/>
    <lineage>
        <taxon>Bacteria</taxon>
        <taxon>Bacillati</taxon>
        <taxon>Actinomycetota</taxon>
        <taxon>Actinomycetes</taxon>
        <taxon>Kitasatosporales</taxon>
        <taxon>Streptomycetaceae</taxon>
        <taxon>Streptomyces</taxon>
    </lineage>
</organism>
<dbReference type="EC" id="2.5.1.-" evidence="5"/>
<dbReference type="Pfam" id="PF01255">
    <property type="entry name" value="Prenyltransf"/>
    <property type="match status" value="1"/>
</dbReference>
<feature type="binding site" evidence="5">
    <location>
        <begin position="73"/>
        <end position="75"/>
    </location>
    <ligand>
        <name>substrate</name>
    </ligand>
</feature>
<dbReference type="CDD" id="cd00475">
    <property type="entry name" value="Cis_IPPS"/>
    <property type="match status" value="1"/>
</dbReference>
<dbReference type="PROSITE" id="PS01066">
    <property type="entry name" value="UPP_SYNTHASE"/>
    <property type="match status" value="1"/>
</dbReference>
<comment type="similarity">
    <text evidence="4">Belongs to the UPP synthase family. Z-FPP synthase subfamily.</text>
</comment>
<dbReference type="KEGG" id="sfk:KY5_2231c"/>
<feature type="active site" description="Proton acceptor" evidence="5">
    <location>
        <position position="76"/>
    </location>
</feature>
<dbReference type="RefSeq" id="WP_098242108.1">
    <property type="nucleotide sequence ID" value="NZ_CP022685.1"/>
</dbReference>
<comment type="function">
    <text evidence="5">Catalyzes the condensation of isopentenyl diphosphate (IPP) with allylic pyrophosphates generating different type of terpenoids.</text>
</comment>
<dbReference type="GO" id="GO:0005886">
    <property type="term" value="C:plasma membrane"/>
    <property type="evidence" value="ECO:0007669"/>
    <property type="project" value="TreeGrafter"/>
</dbReference>
<dbReference type="GO" id="GO:0045547">
    <property type="term" value="F:ditrans,polycis-polyprenyl diphosphate synthase [(2E,6E)-farnesyl diphosphate specific] activity"/>
    <property type="evidence" value="ECO:0007669"/>
    <property type="project" value="TreeGrafter"/>
</dbReference>
<comment type="caution">
    <text evidence="5">Lacks conserved residue(s) required for the propagation of feature annotation.</text>
</comment>
<dbReference type="PANTHER" id="PTHR10291">
    <property type="entry name" value="DEHYDRODOLICHYL DIPHOSPHATE SYNTHASE FAMILY MEMBER"/>
    <property type="match status" value="1"/>
</dbReference>
<dbReference type="GO" id="GO:0033850">
    <property type="term" value="F:Z-farnesyl diphosphate synthase activity"/>
    <property type="evidence" value="ECO:0007669"/>
    <property type="project" value="TreeGrafter"/>
</dbReference>
<evidence type="ECO:0000256" key="3">
    <source>
        <dbReference type="ARBA" id="ARBA00022842"/>
    </source>
</evidence>
<feature type="binding site" evidence="5">
    <location>
        <begin position="197"/>
        <end position="199"/>
    </location>
    <ligand>
        <name>substrate</name>
    </ligand>
</feature>
<keyword evidence="7" id="KW-1185">Reference proteome</keyword>
<dbReference type="GO" id="GO:0016094">
    <property type="term" value="P:polyprenol biosynthetic process"/>
    <property type="evidence" value="ECO:0007669"/>
    <property type="project" value="TreeGrafter"/>
</dbReference>
<keyword evidence="3 5" id="KW-0460">Magnesium</keyword>
<reference evidence="6 7" key="1">
    <citation type="submission" date="2017-08" db="EMBL/GenBank/DDBJ databases">
        <title>Complete Genome Sequence of Streptomyces formicae KY5, the formicamycin producer.</title>
        <authorList>
            <person name="Holmes N.A."/>
            <person name="Devine R."/>
            <person name="Qin Z."/>
            <person name="Seipke R.F."/>
            <person name="Wilkinson B."/>
            <person name="Hutchings M.I."/>
        </authorList>
    </citation>
    <scope>NUCLEOTIDE SEQUENCE [LARGE SCALE GENOMIC DNA]</scope>
    <source>
        <strain evidence="6 7">KY5</strain>
    </source>
</reference>
<feature type="binding site" evidence="5">
    <location>
        <position position="79"/>
    </location>
    <ligand>
        <name>substrate</name>
    </ligand>
</feature>
<dbReference type="AlphaFoldDB" id="A0A291Q6A3"/>
<feature type="binding site" evidence="5">
    <location>
        <position position="210"/>
    </location>
    <ligand>
        <name>Mg(2+)</name>
        <dbReference type="ChEBI" id="CHEBI:18420"/>
    </ligand>
</feature>
<evidence type="ECO:0000313" key="7">
    <source>
        <dbReference type="Proteomes" id="UP000221011"/>
    </source>
</evidence>
<feature type="binding site" evidence="5">
    <location>
        <position position="45"/>
    </location>
    <ligand>
        <name>substrate</name>
    </ligand>
</feature>
<dbReference type="InterPro" id="IPR036424">
    <property type="entry name" value="UPP_synth-like_sf"/>
</dbReference>
<proteinExistence type="inferred from homology"/>
<dbReference type="GO" id="GO:0000287">
    <property type="term" value="F:magnesium ion binding"/>
    <property type="evidence" value="ECO:0007669"/>
    <property type="project" value="UniProtKB-UniRule"/>
</dbReference>
<dbReference type="HAMAP" id="MF_01139">
    <property type="entry name" value="ISPT"/>
    <property type="match status" value="1"/>
</dbReference>
<dbReference type="InterPro" id="IPR018520">
    <property type="entry name" value="UPP_synth-like_CS"/>
</dbReference>
<dbReference type="EMBL" id="CP022685">
    <property type="protein sequence ID" value="ATL27249.1"/>
    <property type="molecule type" value="Genomic_DNA"/>
</dbReference>
<dbReference type="PANTHER" id="PTHR10291:SF43">
    <property type="entry name" value="DEHYDRODOLICHYL DIPHOSPHATE SYNTHASE COMPLEX SUBUNIT DHDDS"/>
    <property type="match status" value="1"/>
</dbReference>
<dbReference type="Proteomes" id="UP000221011">
    <property type="component" value="Chromosome"/>
</dbReference>
<dbReference type="Gene3D" id="3.40.1180.10">
    <property type="entry name" value="Decaprenyl diphosphate synthase-like"/>
    <property type="match status" value="1"/>
</dbReference>
<evidence type="ECO:0000256" key="4">
    <source>
        <dbReference type="ARBA" id="ARBA00038453"/>
    </source>
</evidence>
<keyword evidence="1 5" id="KW-0808">Transferase</keyword>
<name>A0A291Q6A3_9ACTN</name>
<protein>
    <recommendedName>
        <fullName evidence="5">Isoprenyl transferase</fullName>
        <ecNumber evidence="5">2.5.1.-</ecNumber>
    </recommendedName>
</protein>